<sequence>MERIAKREKRVFNSFTLPNGLRIIHERTASQVAYCGFAVDAGTRDELEHEQGMAHFVEHLIFKGTRKRKAWHILNRMENVGGDLNAYTNKEETVIYSAFLTEHFNRATELLTDIVFHSTFPQREIEKETEVIIDEIESYKDNPSELIFDDFEDMIFRGHPLGRNILGTPESLKQFRSEDAAAFTARLYCPANMVFFVSADVDFKKVLSRMQFLTQDIPAFKSAHLRTPPPLYVPERLVLRKDTHQAHVMIGARGYDAYDDKRTALYLLNNMLGGPGMNSRLNVSLRERSGLVYNVESNLTSYTDTGVFCIYFGCDPQDLNRCIRLVHKELKRMRDTKLTSSQLAAARKQLMGQIGVASDNNENNALGMGKTFLHYNKYETPEEVFNRIERLTPEILLEVANEMFAEEYLSTLIYR</sequence>
<evidence type="ECO:0000259" key="4">
    <source>
        <dbReference type="Pfam" id="PF00675"/>
    </source>
</evidence>
<organism evidence="6 7">
    <name type="scientific">Prevotella heparinolytica</name>
    <dbReference type="NCBI Taxonomy" id="28113"/>
    <lineage>
        <taxon>Bacteria</taxon>
        <taxon>Pseudomonadati</taxon>
        <taxon>Bacteroidota</taxon>
        <taxon>Bacteroidia</taxon>
        <taxon>Bacteroidales</taxon>
        <taxon>Bacteroidaceae</taxon>
        <taxon>Bacteroides</taxon>
    </lineage>
</organism>
<dbReference type="RefSeq" id="WP_125238123.1">
    <property type="nucleotide sequence ID" value="NZ_RQYF01000002.1"/>
</dbReference>
<dbReference type="PANTHER" id="PTHR11851">
    <property type="entry name" value="METALLOPROTEASE"/>
    <property type="match status" value="1"/>
</dbReference>
<dbReference type="AlphaFoldDB" id="A0A3P2ACD0"/>
<dbReference type="InterPro" id="IPR011765">
    <property type="entry name" value="Pept_M16_N"/>
</dbReference>
<evidence type="ECO:0000256" key="3">
    <source>
        <dbReference type="RuleBase" id="RU004447"/>
    </source>
</evidence>
<dbReference type="EMBL" id="RQYF01000002">
    <property type="protein sequence ID" value="RRD93202.1"/>
    <property type="molecule type" value="Genomic_DNA"/>
</dbReference>
<dbReference type="InterPro" id="IPR007863">
    <property type="entry name" value="Peptidase_M16_C"/>
</dbReference>
<comment type="similarity">
    <text evidence="2 3">Belongs to the peptidase M16 family.</text>
</comment>
<dbReference type="InterPro" id="IPR050361">
    <property type="entry name" value="MPP/UQCRC_Complex"/>
</dbReference>
<dbReference type="GO" id="GO:0046872">
    <property type="term" value="F:metal ion binding"/>
    <property type="evidence" value="ECO:0007669"/>
    <property type="project" value="InterPro"/>
</dbReference>
<dbReference type="Pfam" id="PF05193">
    <property type="entry name" value="Peptidase_M16_C"/>
    <property type="match status" value="1"/>
</dbReference>
<dbReference type="GO" id="GO:0006508">
    <property type="term" value="P:proteolysis"/>
    <property type="evidence" value="ECO:0007669"/>
    <property type="project" value="InterPro"/>
</dbReference>
<dbReference type="Proteomes" id="UP000279562">
    <property type="component" value="Unassembled WGS sequence"/>
</dbReference>
<dbReference type="GO" id="GO:0004222">
    <property type="term" value="F:metalloendopeptidase activity"/>
    <property type="evidence" value="ECO:0007669"/>
    <property type="project" value="InterPro"/>
</dbReference>
<dbReference type="Pfam" id="PF00675">
    <property type="entry name" value="Peptidase_M16"/>
    <property type="match status" value="1"/>
</dbReference>
<evidence type="ECO:0000256" key="1">
    <source>
        <dbReference type="ARBA" id="ARBA00001947"/>
    </source>
</evidence>
<name>A0A3P2ACD0_9BACE</name>
<comment type="cofactor">
    <cofactor evidence="1">
        <name>Zn(2+)</name>
        <dbReference type="ChEBI" id="CHEBI:29105"/>
    </cofactor>
</comment>
<accession>A0A3P2ACD0</accession>
<keyword evidence="7" id="KW-1185">Reference proteome</keyword>
<evidence type="ECO:0000313" key="6">
    <source>
        <dbReference type="EMBL" id="RRD93202.1"/>
    </source>
</evidence>
<dbReference type="SUPFAM" id="SSF63411">
    <property type="entry name" value="LuxS/MPP-like metallohydrolase"/>
    <property type="match status" value="2"/>
</dbReference>
<evidence type="ECO:0000259" key="5">
    <source>
        <dbReference type="Pfam" id="PF05193"/>
    </source>
</evidence>
<feature type="domain" description="Peptidase M16 C-terminal" evidence="5">
    <location>
        <begin position="177"/>
        <end position="350"/>
    </location>
</feature>
<reference evidence="6 7" key="1">
    <citation type="submission" date="2018-11" db="EMBL/GenBank/DDBJ databases">
        <title>Genomes From Bacteria Associated with the Canine Oral Cavity: a Test Case for Automated Genome-Based Taxonomic Assignment.</title>
        <authorList>
            <person name="Coil D.A."/>
            <person name="Jospin G."/>
            <person name="Darling A.E."/>
            <person name="Wallis C."/>
            <person name="Davis I.J."/>
            <person name="Harris S."/>
            <person name="Eisen J.A."/>
            <person name="Holcombe L.J."/>
            <person name="O'Flynn C."/>
        </authorList>
    </citation>
    <scope>NUCLEOTIDE SEQUENCE [LARGE SCALE GENOMIC DNA]</scope>
    <source>
        <strain evidence="6 7">OH1047_COT-310</strain>
    </source>
</reference>
<dbReference type="PROSITE" id="PS00143">
    <property type="entry name" value="INSULINASE"/>
    <property type="match status" value="1"/>
</dbReference>
<dbReference type="PANTHER" id="PTHR11851:SF49">
    <property type="entry name" value="MITOCHONDRIAL-PROCESSING PEPTIDASE SUBUNIT ALPHA"/>
    <property type="match status" value="1"/>
</dbReference>
<comment type="caution">
    <text evidence="6">The sequence shown here is derived from an EMBL/GenBank/DDBJ whole genome shotgun (WGS) entry which is preliminary data.</text>
</comment>
<feature type="domain" description="Peptidase M16 N-terminal" evidence="4">
    <location>
        <begin position="24"/>
        <end position="168"/>
    </location>
</feature>
<gene>
    <name evidence="6" type="ORF">EII33_00970</name>
</gene>
<evidence type="ECO:0000256" key="2">
    <source>
        <dbReference type="ARBA" id="ARBA00007261"/>
    </source>
</evidence>
<proteinExistence type="inferred from homology"/>
<evidence type="ECO:0000313" key="7">
    <source>
        <dbReference type="Proteomes" id="UP000279562"/>
    </source>
</evidence>
<dbReference type="Gene3D" id="3.30.830.10">
    <property type="entry name" value="Metalloenzyme, LuxS/M16 peptidase-like"/>
    <property type="match status" value="2"/>
</dbReference>
<protein>
    <submittedName>
        <fullName evidence="6">Insulinase family protein</fullName>
    </submittedName>
</protein>
<dbReference type="InterPro" id="IPR011249">
    <property type="entry name" value="Metalloenz_LuxS/M16"/>
</dbReference>
<dbReference type="InterPro" id="IPR001431">
    <property type="entry name" value="Pept_M16_Zn_BS"/>
</dbReference>